<sequence>MAPQTVTRHLHNGTELIFRFDDDDERLCIANTQSPHLGPIADFTKITVTKKGEKRRIYKRCGYHQQQRKMYARGNRTKKKEKLSAANAVPEGSSICANGEWHTRPLADFFNPRNPDKPFSTCKTCRVRQLAWLNNRDPDFPESFACVMCQRHYPPEHFLVPTDLTRRYALCERCNGRTYSVHDNIDYNMETERICSTGHIRPAADFERPGQPDWPFYQCVACRARRQTYEDTRRAELEAACGPGEHSCYKCLKNRPAADFDVVAADGQINNTCIACREFARVSSLQHLGVASKPGPGKTYMSLGQLKDHLVAMQEKLLGIA</sequence>
<dbReference type="EMBL" id="JAWWNJ010000003">
    <property type="protein sequence ID" value="KAK7059674.1"/>
    <property type="molecule type" value="Genomic_DNA"/>
</dbReference>
<proteinExistence type="predicted"/>
<gene>
    <name evidence="1" type="ORF">R3P38DRAFT_2837183</name>
</gene>
<dbReference type="Proteomes" id="UP001362999">
    <property type="component" value="Unassembled WGS sequence"/>
</dbReference>
<comment type="caution">
    <text evidence="1">The sequence shown here is derived from an EMBL/GenBank/DDBJ whole genome shotgun (WGS) entry which is preliminary data.</text>
</comment>
<dbReference type="AlphaFoldDB" id="A0AAW0E2Y8"/>
<protein>
    <submittedName>
        <fullName evidence="1">Uncharacterized protein</fullName>
    </submittedName>
</protein>
<name>A0AAW0E2Y8_9AGAR</name>
<reference evidence="1 2" key="1">
    <citation type="journal article" date="2024" name="J Genomics">
        <title>Draft genome sequencing and assembly of Favolaschia claudopus CIRM-BRFM 2984 isolated from oak limbs.</title>
        <authorList>
            <person name="Navarro D."/>
            <person name="Drula E."/>
            <person name="Chaduli D."/>
            <person name="Cazenave R."/>
            <person name="Ahrendt S."/>
            <person name="Wang J."/>
            <person name="Lipzen A."/>
            <person name="Daum C."/>
            <person name="Barry K."/>
            <person name="Grigoriev I.V."/>
            <person name="Favel A."/>
            <person name="Rosso M.N."/>
            <person name="Martin F."/>
        </authorList>
    </citation>
    <scope>NUCLEOTIDE SEQUENCE [LARGE SCALE GENOMIC DNA]</scope>
    <source>
        <strain evidence="1 2">CIRM-BRFM 2984</strain>
    </source>
</reference>
<organism evidence="1 2">
    <name type="scientific">Favolaschia claudopus</name>
    <dbReference type="NCBI Taxonomy" id="2862362"/>
    <lineage>
        <taxon>Eukaryota</taxon>
        <taxon>Fungi</taxon>
        <taxon>Dikarya</taxon>
        <taxon>Basidiomycota</taxon>
        <taxon>Agaricomycotina</taxon>
        <taxon>Agaricomycetes</taxon>
        <taxon>Agaricomycetidae</taxon>
        <taxon>Agaricales</taxon>
        <taxon>Marasmiineae</taxon>
        <taxon>Mycenaceae</taxon>
        <taxon>Favolaschia</taxon>
    </lineage>
</organism>
<accession>A0AAW0E2Y8</accession>
<evidence type="ECO:0000313" key="2">
    <source>
        <dbReference type="Proteomes" id="UP001362999"/>
    </source>
</evidence>
<keyword evidence="2" id="KW-1185">Reference proteome</keyword>
<evidence type="ECO:0000313" key="1">
    <source>
        <dbReference type="EMBL" id="KAK7059674.1"/>
    </source>
</evidence>